<dbReference type="EMBL" id="AMEM01000016">
    <property type="protein sequence ID" value="EKX90922.1"/>
    <property type="molecule type" value="Genomic_DNA"/>
</dbReference>
<gene>
    <name evidence="1" type="ORF">HMPREF9997_00987</name>
</gene>
<sequence>MFKAFPPATPYQTAIFPGFFGSLVDHRQPHSWRALSNHPLPRSVYTVKAQQHL</sequence>
<reference evidence="1 2" key="1">
    <citation type="submission" date="2012-05" db="EMBL/GenBank/DDBJ databases">
        <authorList>
            <person name="Weinstock G."/>
            <person name="Sodergren E."/>
            <person name="Lobos E.A."/>
            <person name="Fulton L."/>
            <person name="Fulton R."/>
            <person name="Courtney L."/>
            <person name="Fronick C."/>
            <person name="O'Laughlin M."/>
            <person name="Godfrey J."/>
            <person name="Wilson R.M."/>
            <person name="Miner T."/>
            <person name="Farmer C."/>
            <person name="Delehaunty K."/>
            <person name="Cordes M."/>
            <person name="Minx P."/>
            <person name="Tomlinson C."/>
            <person name="Chen J."/>
            <person name="Wollam A."/>
            <person name="Pepin K.H."/>
            <person name="Bhonagiri V."/>
            <person name="Zhang X."/>
            <person name="Suruliraj S."/>
            <person name="Warren W."/>
            <person name="Mitreva M."/>
            <person name="Mardis E.R."/>
            <person name="Wilson R.K."/>
        </authorList>
    </citation>
    <scope>NUCLEOTIDE SEQUENCE [LARGE SCALE GENOMIC DNA]</scope>
    <source>
        <strain evidence="1 2">F0235</strain>
    </source>
</reference>
<proteinExistence type="predicted"/>
<evidence type="ECO:0000313" key="1">
    <source>
        <dbReference type="EMBL" id="EKX90922.1"/>
    </source>
</evidence>
<name>L1MI66_9CORY</name>
<protein>
    <submittedName>
        <fullName evidence="1">Uncharacterized protein</fullName>
    </submittedName>
</protein>
<organism evidence="1 2">
    <name type="scientific">Corynebacterium durum F0235</name>
    <dbReference type="NCBI Taxonomy" id="1035195"/>
    <lineage>
        <taxon>Bacteria</taxon>
        <taxon>Bacillati</taxon>
        <taxon>Actinomycetota</taxon>
        <taxon>Actinomycetes</taxon>
        <taxon>Mycobacteriales</taxon>
        <taxon>Corynebacteriaceae</taxon>
        <taxon>Corynebacterium</taxon>
    </lineage>
</organism>
<dbReference type="Proteomes" id="UP000010445">
    <property type="component" value="Unassembled WGS sequence"/>
</dbReference>
<comment type="caution">
    <text evidence="1">The sequence shown here is derived from an EMBL/GenBank/DDBJ whole genome shotgun (WGS) entry which is preliminary data.</text>
</comment>
<dbReference type="AlphaFoldDB" id="L1MI66"/>
<keyword evidence="2" id="KW-1185">Reference proteome</keyword>
<accession>L1MI66</accession>
<dbReference type="HOGENOM" id="CLU_3060570_0_0_11"/>
<evidence type="ECO:0000313" key="2">
    <source>
        <dbReference type="Proteomes" id="UP000010445"/>
    </source>
</evidence>